<sequence>MSSLADALDDSKITGTQASQRIMPSGSVGLACTTPAWLDYVREELRALIVAQQGMLDEFQEPLVMAGSTQRASVAAPTLPLISLSAVEPPSPMTSIEESTSSQPVLKKRGKQRRCHVCGTPGCRGAWKRRDCPTHKSSDGA</sequence>
<gene>
    <name evidence="2" type="ORF">R3P38DRAFT_2758844</name>
</gene>
<dbReference type="AlphaFoldDB" id="A0AAW0E616"/>
<evidence type="ECO:0000256" key="1">
    <source>
        <dbReference type="SAM" id="MobiDB-lite"/>
    </source>
</evidence>
<feature type="region of interest" description="Disordered" evidence="1">
    <location>
        <begin position="89"/>
        <end position="111"/>
    </location>
</feature>
<comment type="caution">
    <text evidence="2">The sequence shown here is derived from an EMBL/GenBank/DDBJ whole genome shotgun (WGS) entry which is preliminary data.</text>
</comment>
<name>A0AAW0E616_9AGAR</name>
<protein>
    <submittedName>
        <fullName evidence="2">Uncharacterized protein</fullName>
    </submittedName>
</protein>
<evidence type="ECO:0000313" key="2">
    <source>
        <dbReference type="EMBL" id="KAK7059403.1"/>
    </source>
</evidence>
<accession>A0AAW0E616</accession>
<keyword evidence="3" id="KW-1185">Reference proteome</keyword>
<dbReference type="EMBL" id="JAWWNJ010000003">
    <property type="protein sequence ID" value="KAK7059403.1"/>
    <property type="molecule type" value="Genomic_DNA"/>
</dbReference>
<organism evidence="2 3">
    <name type="scientific">Favolaschia claudopus</name>
    <dbReference type="NCBI Taxonomy" id="2862362"/>
    <lineage>
        <taxon>Eukaryota</taxon>
        <taxon>Fungi</taxon>
        <taxon>Dikarya</taxon>
        <taxon>Basidiomycota</taxon>
        <taxon>Agaricomycotina</taxon>
        <taxon>Agaricomycetes</taxon>
        <taxon>Agaricomycetidae</taxon>
        <taxon>Agaricales</taxon>
        <taxon>Marasmiineae</taxon>
        <taxon>Mycenaceae</taxon>
        <taxon>Favolaschia</taxon>
    </lineage>
</organism>
<evidence type="ECO:0000313" key="3">
    <source>
        <dbReference type="Proteomes" id="UP001362999"/>
    </source>
</evidence>
<feature type="compositionally biased region" description="Polar residues" evidence="1">
    <location>
        <begin position="93"/>
        <end position="104"/>
    </location>
</feature>
<proteinExistence type="predicted"/>
<dbReference type="Proteomes" id="UP001362999">
    <property type="component" value="Unassembled WGS sequence"/>
</dbReference>
<reference evidence="2 3" key="1">
    <citation type="journal article" date="2024" name="J Genomics">
        <title>Draft genome sequencing and assembly of Favolaschia claudopus CIRM-BRFM 2984 isolated from oak limbs.</title>
        <authorList>
            <person name="Navarro D."/>
            <person name="Drula E."/>
            <person name="Chaduli D."/>
            <person name="Cazenave R."/>
            <person name="Ahrendt S."/>
            <person name="Wang J."/>
            <person name="Lipzen A."/>
            <person name="Daum C."/>
            <person name="Barry K."/>
            <person name="Grigoriev I.V."/>
            <person name="Favel A."/>
            <person name="Rosso M.N."/>
            <person name="Martin F."/>
        </authorList>
    </citation>
    <scope>NUCLEOTIDE SEQUENCE [LARGE SCALE GENOMIC DNA]</scope>
    <source>
        <strain evidence="2 3">CIRM-BRFM 2984</strain>
    </source>
</reference>